<dbReference type="Proteomes" id="UP000437736">
    <property type="component" value="Unassembled WGS sequence"/>
</dbReference>
<comment type="caution">
    <text evidence="3">The sequence shown here is derived from an EMBL/GenBank/DDBJ whole genome shotgun (WGS) entry which is preliminary data.</text>
</comment>
<organism evidence="3 4">
    <name type="scientific">Acidiferrimicrobium australe</name>
    <dbReference type="NCBI Taxonomy" id="2664430"/>
    <lineage>
        <taxon>Bacteria</taxon>
        <taxon>Bacillati</taxon>
        <taxon>Actinomycetota</taxon>
        <taxon>Acidimicrobiia</taxon>
        <taxon>Acidimicrobiales</taxon>
        <taxon>Acidimicrobiaceae</taxon>
        <taxon>Acidiferrimicrobium</taxon>
    </lineage>
</organism>
<evidence type="ECO:0000256" key="1">
    <source>
        <dbReference type="SAM" id="MobiDB-lite"/>
    </source>
</evidence>
<feature type="region of interest" description="Disordered" evidence="1">
    <location>
        <begin position="1"/>
        <end position="63"/>
    </location>
</feature>
<reference evidence="3 4" key="1">
    <citation type="submission" date="2019-11" db="EMBL/GenBank/DDBJ databases">
        <title>Acidiferrimicrobium australis gen. nov., sp. nov., an acidophilic and obligately heterotrophic, member of the Actinobacteria that catalyses dissimilatory oxido- reduction of iron isolated from metal-rich acidic water in Chile.</title>
        <authorList>
            <person name="Gonzalez D."/>
            <person name="Huber K."/>
            <person name="Hedrich S."/>
            <person name="Rojas-Villalobos C."/>
            <person name="Quatrini R."/>
            <person name="Dinamarca M.A."/>
            <person name="Schwarz A."/>
            <person name="Canales C."/>
            <person name="Nancucheo I."/>
        </authorList>
    </citation>
    <scope>NUCLEOTIDE SEQUENCE [LARGE SCALE GENOMIC DNA]</scope>
    <source>
        <strain evidence="3 4">USS-CCA1</strain>
    </source>
</reference>
<sequence length="332" mass="34283">MSDGTDDAPDELIDEPVSWGGPGTSHGDDSGGDAPQPDAGATSDEEPDPDVEASAVPPSGRGTRPAFVAARAVVVLAAAAALYTVVVPATHVQRSRLATLVPTASGLRQFAKVPAHGTVQNAARTGLTDVTAAAKKTPDRTGVYSVSWAASQTSVGGVIAFLLPDAAGTKGAATEFEAHQLGTTSYAANGLHRQHAGAVAGIPGSHVATFVPSAKAPKGTPSLALTEQRYGRVVAVTEAIGTATDVGTEASALATREYALLQRQHGQVDLAVTEYPLGGTIGWAVGAVVLSAAFALLPVSWRRRRERRRRAYEEEMANRIVVKGQVIVKHHL</sequence>
<dbReference type="EMBL" id="WJHE01000175">
    <property type="protein sequence ID" value="MST31926.1"/>
    <property type="molecule type" value="Genomic_DNA"/>
</dbReference>
<name>A0ABW9QR48_9ACTN</name>
<proteinExistence type="predicted"/>
<evidence type="ECO:0000313" key="4">
    <source>
        <dbReference type="Proteomes" id="UP000437736"/>
    </source>
</evidence>
<feature type="transmembrane region" description="Helical" evidence="2">
    <location>
        <begin position="68"/>
        <end position="86"/>
    </location>
</feature>
<evidence type="ECO:0008006" key="5">
    <source>
        <dbReference type="Google" id="ProtNLM"/>
    </source>
</evidence>
<keyword evidence="2" id="KW-0472">Membrane</keyword>
<feature type="compositionally biased region" description="Acidic residues" evidence="1">
    <location>
        <begin position="1"/>
        <end position="14"/>
    </location>
</feature>
<gene>
    <name evidence="3" type="ORF">GHK86_04185</name>
</gene>
<protein>
    <recommendedName>
        <fullName evidence="5">DUF3068 domain-containing protein</fullName>
    </recommendedName>
</protein>
<accession>A0ABW9QR48</accession>
<keyword evidence="2" id="KW-1133">Transmembrane helix</keyword>
<evidence type="ECO:0000256" key="2">
    <source>
        <dbReference type="SAM" id="Phobius"/>
    </source>
</evidence>
<evidence type="ECO:0000313" key="3">
    <source>
        <dbReference type="EMBL" id="MST31926.1"/>
    </source>
</evidence>
<feature type="transmembrane region" description="Helical" evidence="2">
    <location>
        <begin position="281"/>
        <end position="301"/>
    </location>
</feature>
<keyword evidence="4" id="KW-1185">Reference proteome</keyword>
<keyword evidence="2" id="KW-0812">Transmembrane</keyword>